<gene>
    <name evidence="1" type="ORF">AVEN_114568_1</name>
    <name evidence="2" type="ORF">AVEN_43780_1</name>
</gene>
<reference evidence="2 3" key="1">
    <citation type="journal article" date="2019" name="Sci. Rep.">
        <title>Orb-weaving spider Araneus ventricosus genome elucidates the spidroin gene catalogue.</title>
        <authorList>
            <person name="Kono N."/>
            <person name="Nakamura H."/>
            <person name="Ohtoshi R."/>
            <person name="Moran D.A.P."/>
            <person name="Shinohara A."/>
            <person name="Yoshida Y."/>
            <person name="Fujiwara M."/>
            <person name="Mori M."/>
            <person name="Tomita M."/>
            <person name="Arakawa K."/>
        </authorList>
    </citation>
    <scope>NUCLEOTIDE SEQUENCE [LARGE SCALE GENOMIC DNA]</scope>
</reference>
<name>A0A4Y2RM11_ARAVE</name>
<evidence type="ECO:0008006" key="4">
    <source>
        <dbReference type="Google" id="ProtNLM"/>
    </source>
</evidence>
<dbReference type="EMBL" id="BGPR01017624">
    <property type="protein sequence ID" value="GBN76728.1"/>
    <property type="molecule type" value="Genomic_DNA"/>
</dbReference>
<accession>A0A4Y2RM11</accession>
<keyword evidence="3" id="KW-1185">Reference proteome</keyword>
<organism evidence="2 3">
    <name type="scientific">Araneus ventricosus</name>
    <name type="common">Orbweaver spider</name>
    <name type="synonym">Epeira ventricosa</name>
    <dbReference type="NCBI Taxonomy" id="182803"/>
    <lineage>
        <taxon>Eukaryota</taxon>
        <taxon>Metazoa</taxon>
        <taxon>Ecdysozoa</taxon>
        <taxon>Arthropoda</taxon>
        <taxon>Chelicerata</taxon>
        <taxon>Arachnida</taxon>
        <taxon>Araneae</taxon>
        <taxon>Araneomorphae</taxon>
        <taxon>Entelegynae</taxon>
        <taxon>Araneoidea</taxon>
        <taxon>Araneidae</taxon>
        <taxon>Araneus</taxon>
    </lineage>
</organism>
<sequence length="89" mass="10215">MLSGGIVLLHVNARPHTATTTQELLDQFGWEIFYHPPYSPDLAPSDFHLYLKLKEFPGGKHFRSDDKLENTVNTWLNELAVIEYDMGIL</sequence>
<comment type="caution">
    <text evidence="2">The sequence shown here is derived from an EMBL/GenBank/DDBJ whole genome shotgun (WGS) entry which is preliminary data.</text>
</comment>
<dbReference type="AlphaFoldDB" id="A0A4Y2RM11"/>
<dbReference type="OrthoDB" id="6431520at2759"/>
<dbReference type="GO" id="GO:0003676">
    <property type="term" value="F:nucleic acid binding"/>
    <property type="evidence" value="ECO:0007669"/>
    <property type="project" value="InterPro"/>
</dbReference>
<proteinExistence type="predicted"/>
<dbReference type="Gene3D" id="3.30.420.10">
    <property type="entry name" value="Ribonuclease H-like superfamily/Ribonuclease H"/>
    <property type="match status" value="1"/>
</dbReference>
<protein>
    <recommendedName>
        <fullName evidence="4">Histone-lysine N-methyltransferase SETMAR</fullName>
    </recommendedName>
</protein>
<dbReference type="PANTHER" id="PTHR46060">
    <property type="entry name" value="MARINER MOS1 TRANSPOSASE-LIKE PROTEIN"/>
    <property type="match status" value="1"/>
</dbReference>
<evidence type="ECO:0000313" key="1">
    <source>
        <dbReference type="EMBL" id="GBN76728.1"/>
    </source>
</evidence>
<dbReference type="PANTHER" id="PTHR46060:SF1">
    <property type="entry name" value="MARINER MOS1 TRANSPOSASE-LIKE PROTEIN"/>
    <property type="match status" value="1"/>
</dbReference>
<dbReference type="InterPro" id="IPR052709">
    <property type="entry name" value="Transposase-MT_Hybrid"/>
</dbReference>
<evidence type="ECO:0000313" key="2">
    <source>
        <dbReference type="EMBL" id="GBN76733.1"/>
    </source>
</evidence>
<dbReference type="EMBL" id="BGPR01017626">
    <property type="protein sequence ID" value="GBN76733.1"/>
    <property type="molecule type" value="Genomic_DNA"/>
</dbReference>
<dbReference type="Proteomes" id="UP000499080">
    <property type="component" value="Unassembled WGS sequence"/>
</dbReference>
<evidence type="ECO:0000313" key="3">
    <source>
        <dbReference type="Proteomes" id="UP000499080"/>
    </source>
</evidence>
<dbReference type="InterPro" id="IPR036397">
    <property type="entry name" value="RNaseH_sf"/>
</dbReference>